<dbReference type="InterPro" id="IPR035986">
    <property type="entry name" value="PKD_dom_sf"/>
</dbReference>
<dbReference type="Pfam" id="PF04151">
    <property type="entry name" value="PPC"/>
    <property type="match status" value="1"/>
</dbReference>
<dbReference type="CDD" id="cd00146">
    <property type="entry name" value="PKD"/>
    <property type="match status" value="1"/>
</dbReference>
<evidence type="ECO:0000256" key="2">
    <source>
        <dbReference type="ARBA" id="ARBA00004613"/>
    </source>
</evidence>
<dbReference type="GO" id="GO:0005576">
    <property type="term" value="C:extracellular region"/>
    <property type="evidence" value="ECO:0007669"/>
    <property type="project" value="UniProtKB-SubCell"/>
</dbReference>
<dbReference type="RefSeq" id="WP_200614678.1">
    <property type="nucleotide sequence ID" value="NZ_CP071518.1"/>
</dbReference>
<protein>
    <submittedName>
        <fullName evidence="11">Proprotein convertase P-domain-containing protein</fullName>
    </submittedName>
</protein>
<dbReference type="InterPro" id="IPR000601">
    <property type="entry name" value="PKD_dom"/>
</dbReference>
<dbReference type="Proteomes" id="UP000639274">
    <property type="component" value="Chromosome"/>
</dbReference>
<evidence type="ECO:0000256" key="8">
    <source>
        <dbReference type="SAM" id="SignalP"/>
    </source>
</evidence>
<reference evidence="11 12" key="1">
    <citation type="submission" date="2021-03" db="EMBL/GenBank/DDBJ databases">
        <title>Lysobacter sp. nov. isolated from soil of gangwondo yeongwol, south Korea.</title>
        <authorList>
            <person name="Kim K.R."/>
            <person name="Kim K.H."/>
            <person name="Jeon C.O."/>
        </authorList>
    </citation>
    <scope>NUCLEOTIDE SEQUENCE [LARGE SCALE GENOMIC DNA]</scope>
    <source>
        <strain evidence="11 12">R19</strain>
    </source>
</reference>
<evidence type="ECO:0000256" key="7">
    <source>
        <dbReference type="ARBA" id="ARBA00023145"/>
    </source>
</evidence>
<organism evidence="11 12">
    <name type="scientific">Agrilutibacter solisilvae</name>
    <dbReference type="NCBI Taxonomy" id="2763317"/>
    <lineage>
        <taxon>Bacteria</taxon>
        <taxon>Pseudomonadati</taxon>
        <taxon>Pseudomonadota</taxon>
        <taxon>Gammaproteobacteria</taxon>
        <taxon>Lysobacterales</taxon>
        <taxon>Lysobacteraceae</taxon>
        <taxon>Agrilutibacter</taxon>
    </lineage>
</organism>
<dbReference type="InterPro" id="IPR043504">
    <property type="entry name" value="Peptidase_S1_PA_chymotrypsin"/>
</dbReference>
<feature type="chain" id="PRO_5038099533" evidence="8">
    <location>
        <begin position="25"/>
        <end position="711"/>
    </location>
</feature>
<evidence type="ECO:0000256" key="4">
    <source>
        <dbReference type="ARBA" id="ARBA00022670"/>
    </source>
</evidence>
<dbReference type="InterPro" id="IPR013783">
    <property type="entry name" value="Ig-like_fold"/>
</dbReference>
<name>A0A974Y298_9GAMM</name>
<dbReference type="PANTHER" id="PTHR36234:SF5">
    <property type="entry name" value="LYSYL ENDOPEPTIDASE"/>
    <property type="match status" value="1"/>
</dbReference>
<dbReference type="SMART" id="SM00089">
    <property type="entry name" value="PKD"/>
    <property type="match status" value="1"/>
</dbReference>
<keyword evidence="8" id="KW-0732">Signal</keyword>
<dbReference type="Pfam" id="PF01483">
    <property type="entry name" value="P_proprotein"/>
    <property type="match status" value="1"/>
</dbReference>
<dbReference type="Gene3D" id="2.60.120.380">
    <property type="match status" value="1"/>
</dbReference>
<dbReference type="InterPro" id="IPR008979">
    <property type="entry name" value="Galactose-bd-like_sf"/>
</dbReference>
<comment type="subcellular location">
    <subcellularLocation>
        <location evidence="2">Secreted</location>
    </subcellularLocation>
</comment>
<dbReference type="SUPFAM" id="SSF49785">
    <property type="entry name" value="Galactose-binding domain-like"/>
    <property type="match status" value="1"/>
</dbReference>
<keyword evidence="5" id="KW-0378">Hydrolase</keyword>
<evidence type="ECO:0000256" key="5">
    <source>
        <dbReference type="ARBA" id="ARBA00022801"/>
    </source>
</evidence>
<feature type="domain" description="P/Homo B" evidence="10">
    <location>
        <begin position="597"/>
        <end position="711"/>
    </location>
</feature>
<feature type="domain" description="PKD" evidence="9">
    <location>
        <begin position="410"/>
        <end position="490"/>
    </location>
</feature>
<dbReference type="InterPro" id="IPR007280">
    <property type="entry name" value="Peptidase_C_arc/bac"/>
</dbReference>
<comment type="cofactor">
    <cofactor evidence="1">
        <name>Ca(2+)</name>
        <dbReference type="ChEBI" id="CHEBI:29108"/>
    </cofactor>
</comment>
<dbReference type="KEGG" id="lsf:I8J32_005110"/>
<dbReference type="AlphaFoldDB" id="A0A974Y298"/>
<evidence type="ECO:0000256" key="6">
    <source>
        <dbReference type="ARBA" id="ARBA00022825"/>
    </source>
</evidence>
<sequence>MNRVKPLTLLSVAVLMALPALAHAGLLPRPIRAADTRTVDIRLDGRIAGDVRAHAAPVRIATPDAAFIKVEFEHFHLPRGVTLEVSNPAGTEVYRYSSSARDGFTVDRKAGQNGTTRFSAMSITGNTALLRLVGTAQEPWTSAHGVRISRYQEGIPEALMPQLAHEGLLDPGAGTMSLCGTDDKKPAVCYAGTDAAAYDRSRPVARMVTPAGYCTAWRVGPTNRMFTNNHCAAVASDISGSEFWFNYQVTTCTGSTQATVVKVPGDVLLKTDANLDYTLFTVKNFDTIASFGYYGLDPRAPQLNEEIFIAGHPGGRMKELAIVSDQDGGGRCRVNDTQTTGNGGNVDMGYYCDTEGGNSGSPVLARSSNKVLALHHLGGCLNEGARMELIWPQVATHFGNQVPDGDTGGGNAAPVANFTYTVSARTASFTDASSDSDGTIASRSWNFGDGTTSTATSPSKTYSADGSYTVTLTVTDDDGATHTKSQAVVIGTSDTVLANGVAKTNLSAAAGASLNYTMVVPAGTTNLAFTTSGGTGDADLYVKLGSAPTDSSYDCRPYKSGNAETCTFATPAAGTYYVRVKAFSAFSGLSLVGSFGSAPPPLTNATNVNITDNATVESPITASGLSGNASASAKVAVDIKHTYIGDLKVDLVAPDGTVYTLHNRAGGSADNINQTFTVNLSSELKNGTWKLRVNDNAGGDTGYIDSWSLTL</sequence>
<evidence type="ECO:0000313" key="11">
    <source>
        <dbReference type="EMBL" id="QSX79265.1"/>
    </source>
</evidence>
<accession>A0A974Y298</accession>
<evidence type="ECO:0000256" key="3">
    <source>
        <dbReference type="ARBA" id="ARBA00022525"/>
    </source>
</evidence>
<dbReference type="SUPFAM" id="SSF50494">
    <property type="entry name" value="Trypsin-like serine proteases"/>
    <property type="match status" value="1"/>
</dbReference>
<dbReference type="EMBL" id="CP071518">
    <property type="protein sequence ID" value="QSX79265.1"/>
    <property type="molecule type" value="Genomic_DNA"/>
</dbReference>
<dbReference type="InterPro" id="IPR009003">
    <property type="entry name" value="Peptidase_S1_PA"/>
</dbReference>
<keyword evidence="3" id="KW-0964">Secreted</keyword>
<proteinExistence type="predicted"/>
<keyword evidence="7" id="KW-0865">Zymogen</keyword>
<dbReference type="InterPro" id="IPR022409">
    <property type="entry name" value="PKD/Chitinase_dom"/>
</dbReference>
<evidence type="ECO:0000256" key="1">
    <source>
        <dbReference type="ARBA" id="ARBA00001913"/>
    </source>
</evidence>
<keyword evidence="6" id="KW-0720">Serine protease</keyword>
<keyword evidence="12" id="KW-1185">Reference proteome</keyword>
<dbReference type="GO" id="GO:0004252">
    <property type="term" value="F:serine-type endopeptidase activity"/>
    <property type="evidence" value="ECO:0007669"/>
    <property type="project" value="InterPro"/>
</dbReference>
<dbReference type="Pfam" id="PF13365">
    <property type="entry name" value="Trypsin_2"/>
    <property type="match status" value="1"/>
</dbReference>
<dbReference type="Gene3D" id="2.60.120.260">
    <property type="entry name" value="Galactose-binding domain-like"/>
    <property type="match status" value="1"/>
</dbReference>
<dbReference type="Pfam" id="PF18911">
    <property type="entry name" value="PKD_4"/>
    <property type="match status" value="1"/>
</dbReference>
<dbReference type="SUPFAM" id="SSF49299">
    <property type="entry name" value="PKD domain"/>
    <property type="match status" value="1"/>
</dbReference>
<dbReference type="PROSITE" id="PS50093">
    <property type="entry name" value="PKD"/>
    <property type="match status" value="1"/>
</dbReference>
<dbReference type="Gene3D" id="2.60.40.10">
    <property type="entry name" value="Immunoglobulins"/>
    <property type="match status" value="1"/>
</dbReference>
<feature type="signal peptide" evidence="8">
    <location>
        <begin position="1"/>
        <end position="24"/>
    </location>
</feature>
<dbReference type="InterPro" id="IPR002884">
    <property type="entry name" value="P_dom"/>
</dbReference>
<evidence type="ECO:0000313" key="12">
    <source>
        <dbReference type="Proteomes" id="UP000639274"/>
    </source>
</evidence>
<evidence type="ECO:0000259" key="10">
    <source>
        <dbReference type="PROSITE" id="PS51829"/>
    </source>
</evidence>
<dbReference type="FunFam" id="2.60.120.380:FF:000013">
    <property type="entry name" value="Alkaline serine protease"/>
    <property type="match status" value="1"/>
</dbReference>
<dbReference type="GO" id="GO:0006508">
    <property type="term" value="P:proteolysis"/>
    <property type="evidence" value="ECO:0007669"/>
    <property type="project" value="UniProtKB-KW"/>
</dbReference>
<dbReference type="PROSITE" id="PS51829">
    <property type="entry name" value="P_HOMO_B"/>
    <property type="match status" value="1"/>
</dbReference>
<gene>
    <name evidence="11" type="ORF">I8J32_005110</name>
</gene>
<dbReference type="Gene3D" id="2.40.10.10">
    <property type="entry name" value="Trypsin-like serine proteases"/>
    <property type="match status" value="2"/>
</dbReference>
<evidence type="ECO:0000259" key="9">
    <source>
        <dbReference type="PROSITE" id="PS50093"/>
    </source>
</evidence>
<keyword evidence="4" id="KW-0645">Protease</keyword>
<dbReference type="PANTHER" id="PTHR36234">
    <property type="entry name" value="LYSYL ENDOPEPTIDASE"/>
    <property type="match status" value="1"/>
</dbReference>
<dbReference type="FunFam" id="2.60.120.260:FF:000149">
    <property type="entry name" value="Leupeptin-inactivating enzyme 1"/>
    <property type="match status" value="1"/>
</dbReference>